<gene>
    <name evidence="2" type="ORF">UY48_C0001G0041</name>
</gene>
<sequence>MAVSRSELEIIIGLQDKASSALRGLTGNLKTLGTVALSAAAGGIAALGAGLGLLASKAIPAASNLNEALNATRVIFGETAEEIQRFGEIASKTAGLSRREFNQMAAETGAMLLNFGIDLKSATKGTIDLTQRAADMASIFNTEVGDALAAIQSGLQGMSLPLRRFGVDLSDIAIKAKAMEMGLGDITRQTDSAAYAQAAMALLMEQTDRIAGDFVNTSGDLANAQRIAKAELENLLATLGSIALPVLGQFFKLVSSQILPALNNFANYIKDVAAGGPLIGEAFMKLPKFLQPIAKFLGRLISAFKAFFSGLKKGESPISLFGKMVFNLSKAFGATSEQAGKIKEIFLGVVEFITGLKDQIMEVIGPFVSWKDVLIALGIAIATVIIPLIGGLIGALAPIILTFAAVILAVAVLRNAWENNWGGIRDKVQAVIAFLVPLIRGFITSIQAWWAQNGEQIIARAKAIWDGIVNGINAFIAWAGPLISGFIQSIRDWWAEHGEGIIAKVQEIWDGILAIFDFFAAQFKTLFEAFQLALEGDWRAFGEKLREGWDRAWNAFKEVVTTFGTWVGGQITILIDNIRTWFTETDWAAVGTSIIQGIANGITAAAGIIKDAALRAAAAAFEAVKGFFGIDSPSKKFMLVGQSLMQGMAQGVRQNISEPVRAATQAAAETVPQIPQMQGWGSSLSITIPAINVYGTEGTTAIDIANEVVRIIMDLAEANRGGDFAGLSYAG</sequence>
<dbReference type="EMBL" id="LCQD01000001">
    <property type="protein sequence ID" value="KKW13420.1"/>
    <property type="molecule type" value="Genomic_DNA"/>
</dbReference>
<keyword evidence="1" id="KW-1133">Transmembrane helix</keyword>
<keyword evidence="1" id="KW-0812">Transmembrane</keyword>
<dbReference type="AlphaFoldDB" id="A0A0G1W489"/>
<dbReference type="Proteomes" id="UP000034588">
    <property type="component" value="Unassembled WGS sequence"/>
</dbReference>
<evidence type="ECO:0000313" key="2">
    <source>
        <dbReference type="EMBL" id="KKW13420.1"/>
    </source>
</evidence>
<evidence type="ECO:0000313" key="3">
    <source>
        <dbReference type="Proteomes" id="UP000034588"/>
    </source>
</evidence>
<proteinExistence type="predicted"/>
<organism evidence="2 3">
    <name type="scientific">Candidatus Gottesmanbacteria bacterium GW2011_GWB1_49_7</name>
    <dbReference type="NCBI Taxonomy" id="1618448"/>
    <lineage>
        <taxon>Bacteria</taxon>
        <taxon>Candidatus Gottesmaniibacteriota</taxon>
    </lineage>
</organism>
<evidence type="ECO:0000256" key="1">
    <source>
        <dbReference type="SAM" id="Phobius"/>
    </source>
</evidence>
<feature type="transmembrane region" description="Helical" evidence="1">
    <location>
        <begin position="429"/>
        <end position="450"/>
    </location>
</feature>
<accession>A0A0G1W489</accession>
<feature type="transmembrane region" description="Helical" evidence="1">
    <location>
        <begin position="32"/>
        <end position="55"/>
    </location>
</feature>
<feature type="transmembrane region" description="Helical" evidence="1">
    <location>
        <begin position="373"/>
        <end position="393"/>
    </location>
</feature>
<feature type="transmembrane region" description="Helical" evidence="1">
    <location>
        <begin position="399"/>
        <end position="417"/>
    </location>
</feature>
<keyword evidence="1" id="KW-0472">Membrane</keyword>
<name>A0A0G1W489_9BACT</name>
<comment type="caution">
    <text evidence="2">The sequence shown here is derived from an EMBL/GenBank/DDBJ whole genome shotgun (WGS) entry which is preliminary data.</text>
</comment>
<reference evidence="2 3" key="1">
    <citation type="journal article" date="2015" name="Nature">
        <title>rRNA introns, odd ribosomes, and small enigmatic genomes across a large radiation of phyla.</title>
        <authorList>
            <person name="Brown C.T."/>
            <person name="Hug L.A."/>
            <person name="Thomas B.C."/>
            <person name="Sharon I."/>
            <person name="Castelle C.J."/>
            <person name="Singh A."/>
            <person name="Wilkins M.J."/>
            <person name="Williams K.H."/>
            <person name="Banfield J.F."/>
        </authorList>
    </citation>
    <scope>NUCLEOTIDE SEQUENCE [LARGE SCALE GENOMIC DNA]</scope>
</reference>
<protein>
    <submittedName>
        <fullName evidence="2">Uncharacterized protein</fullName>
    </submittedName>
</protein>